<accession>A0A8A4EB27</accession>
<name>A0A8A4EB27_BURPE</name>
<protein>
    <submittedName>
        <fullName evidence="2">Uncharacterized protein</fullName>
    </submittedName>
</protein>
<dbReference type="AlphaFoldDB" id="A0A8A4EB27"/>
<proteinExistence type="predicted"/>
<feature type="region of interest" description="Disordered" evidence="1">
    <location>
        <begin position="1"/>
        <end position="62"/>
    </location>
</feature>
<feature type="compositionally biased region" description="Basic and acidic residues" evidence="1">
    <location>
        <begin position="26"/>
        <end position="35"/>
    </location>
</feature>
<gene>
    <name evidence="2" type="ORF">J3D99_23625</name>
</gene>
<organism evidence="2">
    <name type="scientific">Burkholderia pseudomallei</name>
    <name type="common">Pseudomonas pseudomallei</name>
    <dbReference type="NCBI Taxonomy" id="28450"/>
    <lineage>
        <taxon>Bacteria</taxon>
        <taxon>Pseudomonadati</taxon>
        <taxon>Pseudomonadota</taxon>
        <taxon>Betaproteobacteria</taxon>
        <taxon>Burkholderiales</taxon>
        <taxon>Burkholderiaceae</taxon>
        <taxon>Burkholderia</taxon>
        <taxon>pseudomallei group</taxon>
    </lineage>
</organism>
<dbReference type="EMBL" id="CP071754">
    <property type="protein sequence ID" value="QTB65569.1"/>
    <property type="molecule type" value="Genomic_DNA"/>
</dbReference>
<feature type="compositionally biased region" description="Polar residues" evidence="1">
    <location>
        <begin position="1"/>
        <end position="16"/>
    </location>
</feature>
<dbReference type="RefSeq" id="WP_080279024.1">
    <property type="nucleotide sequence ID" value="NZ_AP028074.1"/>
</dbReference>
<evidence type="ECO:0000313" key="2">
    <source>
        <dbReference type="EMBL" id="QTB65569.1"/>
    </source>
</evidence>
<evidence type="ECO:0000256" key="1">
    <source>
        <dbReference type="SAM" id="MobiDB-lite"/>
    </source>
</evidence>
<reference evidence="2" key="1">
    <citation type="submission" date="2021-03" db="EMBL/GenBank/DDBJ databases">
        <title>Complete genome of Burkholderia pseudomallei_VBP364.</title>
        <authorList>
            <person name="Balaji V."/>
            <person name="Yamuna B."/>
            <person name="Monisha P."/>
        </authorList>
    </citation>
    <scope>NUCLEOTIDE SEQUENCE</scope>
    <source>
        <strain evidence="2">VBP364</strain>
    </source>
</reference>
<sequence>MRENTTPPNGRATQPGANAGNAVNGRECRGRRGEWRVASGGASRGKHGSPNASAAARSAADDEVVPCHRVAVAEATTTFLKLRLARGGAIEEF</sequence>